<organism evidence="4 5">
    <name type="scientific">Paenisporosarcina macmurdoensis</name>
    <dbReference type="NCBI Taxonomy" id="212659"/>
    <lineage>
        <taxon>Bacteria</taxon>
        <taxon>Bacillati</taxon>
        <taxon>Bacillota</taxon>
        <taxon>Bacilli</taxon>
        <taxon>Bacillales</taxon>
        <taxon>Caryophanaceae</taxon>
        <taxon>Paenisporosarcina</taxon>
    </lineage>
</organism>
<dbReference type="InterPro" id="IPR051465">
    <property type="entry name" value="Cell_Envelope_Struct_Comp"/>
</dbReference>
<dbReference type="PROSITE" id="PS51272">
    <property type="entry name" value="SLH"/>
    <property type="match status" value="3"/>
</dbReference>
<feature type="compositionally biased region" description="Pro residues" evidence="1">
    <location>
        <begin position="204"/>
        <end position="214"/>
    </location>
</feature>
<evidence type="ECO:0000313" key="5">
    <source>
        <dbReference type="Proteomes" id="UP001596170"/>
    </source>
</evidence>
<dbReference type="Pfam" id="PF00395">
    <property type="entry name" value="SLH"/>
    <property type="match status" value="3"/>
</dbReference>
<feature type="chain" id="PRO_5046635686" evidence="2">
    <location>
        <begin position="22"/>
        <end position="608"/>
    </location>
</feature>
<accession>A0ABW1L3U0</accession>
<feature type="domain" description="SLH" evidence="3">
    <location>
        <begin position="417"/>
        <end position="480"/>
    </location>
</feature>
<feature type="domain" description="SLH" evidence="3">
    <location>
        <begin position="481"/>
        <end position="542"/>
    </location>
</feature>
<keyword evidence="2" id="KW-0732">Signal</keyword>
<name>A0ABW1L3U0_9BACL</name>
<dbReference type="RefSeq" id="WP_377731986.1">
    <property type="nucleotide sequence ID" value="NZ_JBHSRI010000002.1"/>
</dbReference>
<protein>
    <submittedName>
        <fullName evidence="4">S-layer homology domain-containing protein</fullName>
    </submittedName>
</protein>
<dbReference type="PANTHER" id="PTHR43308">
    <property type="entry name" value="OUTER MEMBRANE PROTEIN ALPHA-RELATED"/>
    <property type="match status" value="1"/>
</dbReference>
<evidence type="ECO:0000256" key="1">
    <source>
        <dbReference type="SAM" id="MobiDB-lite"/>
    </source>
</evidence>
<sequence>MKKKLLKTAMISAVAFTPVLAVGVNVDKASAATTDIQTDYMTMSVVEKEILNDSMAVFAQTLNTGKFVQTTLPVSYTTTKTRNEFIQSLSTLLAPLPSDSATISSDLQARFTAFENSFPVAASADAQVLSPYLEQVATIIADEVEKFNPANDQVDVAPLFNTIKNRLMNEAPIPVTVEDYIKYPSTGDAASLVDQVNAAVGPGPVTPPPPTPEPPVEDNGDGEISTGGDTVENNPQQVIDAINAADTVDELVITLEGTDTEVAIPGTIFNALENKNSDAVIIVETSTGAYELPVSAVDLEALAEQLNVTTAELKIVIKVSEVQAPGLVNAQYDVILPSIDFEVTIVAPNGESIVLNFFPQPVKRSITATKQLAALTTVGVIVVNGQVRGVPTFVTPGNTTANLYRAGNSTYTLVENFKTFKDVNNGANWSEQYVEKLASRLIVSGTTAETYSPNRSITRGEFASILSRGLGLVAKNPNVTFSDVSSTQAFNRNAEIAAVVEAGIVNGYKDGKFRPYQEINRGEAAIMISKALEYYGADLVTLDKTKKASNFEDYRYIGTTTRPHIEKVLQAGYINGYSDGSYKSSNDASRAEMARILYDFLNSIEFIN</sequence>
<reference evidence="5" key="1">
    <citation type="journal article" date="2019" name="Int. J. Syst. Evol. Microbiol.">
        <title>The Global Catalogue of Microorganisms (GCM) 10K type strain sequencing project: providing services to taxonomists for standard genome sequencing and annotation.</title>
        <authorList>
            <consortium name="The Broad Institute Genomics Platform"/>
            <consortium name="The Broad Institute Genome Sequencing Center for Infectious Disease"/>
            <person name="Wu L."/>
            <person name="Ma J."/>
        </authorList>
    </citation>
    <scope>NUCLEOTIDE SEQUENCE [LARGE SCALE GENOMIC DNA]</scope>
    <source>
        <strain evidence="5">CCUG 54527</strain>
    </source>
</reference>
<feature type="domain" description="SLH" evidence="3">
    <location>
        <begin position="548"/>
        <end position="608"/>
    </location>
</feature>
<evidence type="ECO:0000313" key="4">
    <source>
        <dbReference type="EMBL" id="MFC6037988.1"/>
    </source>
</evidence>
<dbReference type="Proteomes" id="UP001596170">
    <property type="component" value="Unassembled WGS sequence"/>
</dbReference>
<comment type="caution">
    <text evidence="4">The sequence shown here is derived from an EMBL/GenBank/DDBJ whole genome shotgun (WGS) entry which is preliminary data.</text>
</comment>
<gene>
    <name evidence="4" type="ORF">ACFPYN_00845</name>
</gene>
<feature type="region of interest" description="Disordered" evidence="1">
    <location>
        <begin position="198"/>
        <end position="229"/>
    </location>
</feature>
<feature type="signal peptide" evidence="2">
    <location>
        <begin position="1"/>
        <end position="21"/>
    </location>
</feature>
<proteinExistence type="predicted"/>
<evidence type="ECO:0000256" key="2">
    <source>
        <dbReference type="SAM" id="SignalP"/>
    </source>
</evidence>
<dbReference type="InterPro" id="IPR001119">
    <property type="entry name" value="SLH_dom"/>
</dbReference>
<dbReference type="EMBL" id="JBHSRI010000002">
    <property type="protein sequence ID" value="MFC6037988.1"/>
    <property type="molecule type" value="Genomic_DNA"/>
</dbReference>
<evidence type="ECO:0000259" key="3">
    <source>
        <dbReference type="PROSITE" id="PS51272"/>
    </source>
</evidence>
<dbReference type="PANTHER" id="PTHR43308:SF5">
    <property type="entry name" value="S-LAYER PROTEIN _ PEPTIDOGLYCAN ENDO-BETA-N-ACETYLGLUCOSAMINIDASE"/>
    <property type="match status" value="1"/>
</dbReference>
<keyword evidence="5" id="KW-1185">Reference proteome</keyword>